<evidence type="ECO:0000256" key="5">
    <source>
        <dbReference type="SAM" id="Phobius"/>
    </source>
</evidence>
<feature type="transmembrane region" description="Helical" evidence="5">
    <location>
        <begin position="201"/>
        <end position="218"/>
    </location>
</feature>
<reference evidence="7" key="1">
    <citation type="submission" date="2021-01" db="EMBL/GenBank/DDBJ databases">
        <authorList>
            <person name="Corre E."/>
            <person name="Pelletier E."/>
            <person name="Niang G."/>
            <person name="Scheremetjew M."/>
            <person name="Finn R."/>
            <person name="Kale V."/>
            <person name="Holt S."/>
            <person name="Cochrane G."/>
            <person name="Meng A."/>
            <person name="Brown T."/>
            <person name="Cohen L."/>
        </authorList>
    </citation>
    <scope>NUCLEOTIDE SEQUENCE</scope>
    <source>
        <strain evidence="7">Pbaha01</strain>
    </source>
</reference>
<dbReference type="InterPro" id="IPR013057">
    <property type="entry name" value="AA_transpt_TM"/>
</dbReference>
<keyword evidence="4 5" id="KW-0472">Membrane</keyword>
<organism evidence="7">
    <name type="scientific">Pyrodinium bahamense</name>
    <dbReference type="NCBI Taxonomy" id="73915"/>
    <lineage>
        <taxon>Eukaryota</taxon>
        <taxon>Sar</taxon>
        <taxon>Alveolata</taxon>
        <taxon>Dinophyceae</taxon>
        <taxon>Gonyaulacales</taxon>
        <taxon>Pyrocystaceae</taxon>
        <taxon>Pyrodinium</taxon>
    </lineage>
</organism>
<evidence type="ECO:0000256" key="2">
    <source>
        <dbReference type="ARBA" id="ARBA00022692"/>
    </source>
</evidence>
<evidence type="ECO:0000259" key="6">
    <source>
        <dbReference type="Pfam" id="PF01490"/>
    </source>
</evidence>
<feature type="transmembrane region" description="Helical" evidence="5">
    <location>
        <begin position="118"/>
        <end position="137"/>
    </location>
</feature>
<evidence type="ECO:0000256" key="1">
    <source>
        <dbReference type="ARBA" id="ARBA00004141"/>
    </source>
</evidence>
<dbReference type="GO" id="GO:0015179">
    <property type="term" value="F:L-amino acid transmembrane transporter activity"/>
    <property type="evidence" value="ECO:0007669"/>
    <property type="project" value="TreeGrafter"/>
</dbReference>
<dbReference type="PANTHER" id="PTHR22950:SF652">
    <property type="entry name" value="TRANSMEMBRANE AMINO ACID TRANSPORTER FAMILY PROTEIN"/>
    <property type="match status" value="1"/>
</dbReference>
<evidence type="ECO:0000256" key="4">
    <source>
        <dbReference type="ARBA" id="ARBA00023136"/>
    </source>
</evidence>
<keyword evidence="2 5" id="KW-0812">Transmembrane</keyword>
<feature type="transmembrane region" description="Helical" evidence="5">
    <location>
        <begin position="26"/>
        <end position="50"/>
    </location>
</feature>
<feature type="domain" description="Amino acid transporter transmembrane" evidence="6">
    <location>
        <begin position="2"/>
        <end position="404"/>
    </location>
</feature>
<feature type="transmembrane region" description="Helical" evidence="5">
    <location>
        <begin position="386"/>
        <end position="407"/>
    </location>
</feature>
<accession>A0A7S0F9X7</accession>
<sequence>MSAPQAVFNIVKNIVGEGMLSLPAGVAAGTGLGLSLVFVTLFGLLLAYTFSVMGRACHVTKQRTHKGCGEVLSGPVLAQTMAVVCMFKTAFTCLAYSIVIGESCSRILHFFGLRDPFWTSRQTTLITIMTCILLPLVLQRDLSILSYTSLVGIAGEVFVVSVMQARYSDGSYTPEGQFYYNITKDRSECKFFPSAPFFPDAAARVLLGSVSTAFIAHYNGPKFYSQLRRANPKRFSIVVATGFFISWMIYAWVMCVGYLTFGNACEGLILNNYSEEDSWATAARVAIGFAVLFGFPLAFTSLRDNTISALGLDDEKRSVFCSVTFALLVPITSAGCFLEDLGLVNSLGGAIFGASITLIFPGALAYLASRNKRLEAKEFGKTEGRLALLVIASGFVLLVFGSIVNVIKKCFPELLHKGSS</sequence>
<proteinExistence type="predicted"/>
<feature type="transmembrane region" description="Helical" evidence="5">
    <location>
        <begin position="344"/>
        <end position="366"/>
    </location>
</feature>
<evidence type="ECO:0000256" key="3">
    <source>
        <dbReference type="ARBA" id="ARBA00022989"/>
    </source>
</evidence>
<feature type="transmembrane region" description="Helical" evidence="5">
    <location>
        <begin position="238"/>
        <end position="259"/>
    </location>
</feature>
<dbReference type="AlphaFoldDB" id="A0A7S0F9X7"/>
<dbReference type="GO" id="GO:0016020">
    <property type="term" value="C:membrane"/>
    <property type="evidence" value="ECO:0007669"/>
    <property type="project" value="UniProtKB-SubCell"/>
</dbReference>
<name>A0A7S0F9X7_9DINO</name>
<dbReference type="EMBL" id="HBEG01005380">
    <property type="protein sequence ID" value="CAD8347466.1"/>
    <property type="molecule type" value="Transcribed_RNA"/>
</dbReference>
<dbReference type="PANTHER" id="PTHR22950">
    <property type="entry name" value="AMINO ACID TRANSPORTER"/>
    <property type="match status" value="1"/>
</dbReference>
<feature type="transmembrane region" description="Helical" evidence="5">
    <location>
        <begin position="144"/>
        <end position="165"/>
    </location>
</feature>
<feature type="transmembrane region" description="Helical" evidence="5">
    <location>
        <begin position="319"/>
        <end position="338"/>
    </location>
</feature>
<feature type="transmembrane region" description="Helical" evidence="5">
    <location>
        <begin position="279"/>
        <end position="299"/>
    </location>
</feature>
<protein>
    <recommendedName>
        <fullName evidence="6">Amino acid transporter transmembrane domain-containing protein</fullName>
    </recommendedName>
</protein>
<dbReference type="Pfam" id="PF01490">
    <property type="entry name" value="Aa_trans"/>
    <property type="match status" value="1"/>
</dbReference>
<gene>
    <name evidence="7" type="ORF">PBAH0796_LOCUS3205</name>
</gene>
<evidence type="ECO:0000313" key="7">
    <source>
        <dbReference type="EMBL" id="CAD8347466.1"/>
    </source>
</evidence>
<comment type="subcellular location">
    <subcellularLocation>
        <location evidence="1">Membrane</location>
        <topology evidence="1">Multi-pass membrane protein</topology>
    </subcellularLocation>
</comment>
<keyword evidence="3 5" id="KW-1133">Transmembrane helix</keyword>
<feature type="transmembrane region" description="Helical" evidence="5">
    <location>
        <begin position="71"/>
        <end position="98"/>
    </location>
</feature>